<evidence type="ECO:0000313" key="1">
    <source>
        <dbReference type="EMBL" id="BBM35145.1"/>
    </source>
</evidence>
<organism evidence="1 2">
    <name type="scientific">Pseudoleptotrichia goodfellowii</name>
    <dbReference type="NCBI Taxonomy" id="157692"/>
    <lineage>
        <taxon>Bacteria</taxon>
        <taxon>Fusobacteriati</taxon>
        <taxon>Fusobacteriota</taxon>
        <taxon>Fusobacteriia</taxon>
        <taxon>Fusobacteriales</taxon>
        <taxon>Leptotrichiaceae</taxon>
        <taxon>Pseudoleptotrichia</taxon>
    </lineage>
</organism>
<protein>
    <submittedName>
        <fullName evidence="1">Uncharacterized protein</fullName>
    </submittedName>
</protein>
<dbReference type="EMBL" id="AP019822">
    <property type="protein sequence ID" value="BBM35145.1"/>
    <property type="molecule type" value="Genomic_DNA"/>
</dbReference>
<dbReference type="AlphaFoldDB" id="A0A510JAF2"/>
<accession>A0A510JAF2</accession>
<dbReference type="STRING" id="714315.GCA_000516535_00054"/>
<evidence type="ECO:0000313" key="2">
    <source>
        <dbReference type="Proteomes" id="UP000321606"/>
    </source>
</evidence>
<name>A0A510JAF2_9FUSO</name>
<reference evidence="1 2" key="1">
    <citation type="submission" date="2019-07" db="EMBL/GenBank/DDBJ databases">
        <title>Complete Genome Sequence of Leptotrichia goodfellowii Strain JCM 16774.</title>
        <authorList>
            <person name="Watanabe S."/>
            <person name="Cui L."/>
        </authorList>
    </citation>
    <scope>NUCLEOTIDE SEQUENCE [LARGE SCALE GENOMIC DNA]</scope>
    <source>
        <strain evidence="1 2">JCM16774</strain>
    </source>
</reference>
<proteinExistence type="predicted"/>
<gene>
    <name evidence="1" type="ORF">JCM16774_0050</name>
</gene>
<sequence>MRESNEKSLFKQSEFMIFQTSEVFLRVEKFELEVLSTFSKVGSINSNVYESAEISEQIYNKFEEYKSANNIRKEEILGEVIELYKKDQALKLDLAMNGPAILDNSPFLLKARDEYNRAELIREYNAGRYQDKGLPGITNIGMSGEESRARKDLKASDITSYLRKLRQGVER</sequence>
<dbReference type="KEGG" id="lgo:JCM16774_0050"/>
<dbReference type="Proteomes" id="UP000321606">
    <property type="component" value="Chromosome"/>
</dbReference>